<evidence type="ECO:0000256" key="1">
    <source>
        <dbReference type="SAM" id="Phobius"/>
    </source>
</evidence>
<accession>A0A975QKL9</accession>
<keyword evidence="1" id="KW-0472">Membrane</keyword>
<organism evidence="2 3">
    <name type="scientific">Nocardiopsis eucommiae</name>
    <dbReference type="NCBI Taxonomy" id="2831970"/>
    <lineage>
        <taxon>Bacteria</taxon>
        <taxon>Bacillati</taxon>
        <taxon>Actinomycetota</taxon>
        <taxon>Actinomycetes</taxon>
        <taxon>Streptosporangiales</taxon>
        <taxon>Nocardiopsidaceae</taxon>
        <taxon>Nocardiopsis</taxon>
    </lineage>
</organism>
<protein>
    <submittedName>
        <fullName evidence="2">Uncharacterized protein</fullName>
    </submittedName>
</protein>
<dbReference type="Proteomes" id="UP000682416">
    <property type="component" value="Chromosome"/>
</dbReference>
<sequence length="80" mass="8346">MRKPLRALGVLLVLMGVSGAVDHLWTQPILGIVLNSFHRLVVQNVAALQENALLANLGLAALGLVLVVAVESLAASRGRG</sequence>
<evidence type="ECO:0000313" key="3">
    <source>
        <dbReference type="Proteomes" id="UP000682416"/>
    </source>
</evidence>
<proteinExistence type="predicted"/>
<evidence type="ECO:0000313" key="2">
    <source>
        <dbReference type="EMBL" id="QVJ01355.1"/>
    </source>
</evidence>
<keyword evidence="1" id="KW-0812">Transmembrane</keyword>
<dbReference type="RefSeq" id="WP_378736140.1">
    <property type="nucleotide sequence ID" value="NZ_CBDRIY010000026.1"/>
</dbReference>
<name>A0A975QKL9_9ACTN</name>
<reference evidence="2" key="1">
    <citation type="submission" date="2021-05" db="EMBL/GenBank/DDBJ databases">
        <authorList>
            <person name="Kaiqin L."/>
            <person name="Jian G."/>
        </authorList>
    </citation>
    <scope>NUCLEOTIDE SEQUENCE</scope>
    <source>
        <strain evidence="2">HDS5</strain>
    </source>
</reference>
<keyword evidence="1" id="KW-1133">Transmembrane helix</keyword>
<gene>
    <name evidence="2" type="ORF">KGD82_25260</name>
</gene>
<dbReference type="KEGG" id="nec:KGD82_25260"/>
<keyword evidence="3" id="KW-1185">Reference proteome</keyword>
<feature type="transmembrane region" description="Helical" evidence="1">
    <location>
        <begin position="53"/>
        <end position="74"/>
    </location>
</feature>
<dbReference type="EMBL" id="CP074402">
    <property type="protein sequence ID" value="QVJ01355.1"/>
    <property type="molecule type" value="Genomic_DNA"/>
</dbReference>
<dbReference type="AlphaFoldDB" id="A0A975QKL9"/>